<dbReference type="STRING" id="1777138.AWB77_06647"/>
<gene>
    <name evidence="1" type="ORF">AWB77_06647</name>
</gene>
<evidence type="ECO:0000313" key="1">
    <source>
        <dbReference type="EMBL" id="SAL02851.1"/>
    </source>
</evidence>
<reference evidence="1" key="1">
    <citation type="submission" date="2016-01" db="EMBL/GenBank/DDBJ databases">
        <authorList>
            <person name="Peeters C."/>
        </authorList>
    </citation>
    <scope>NUCLEOTIDE SEQUENCE</scope>
    <source>
        <strain evidence="1">LMG 29320</strain>
    </source>
</reference>
<comment type="caution">
    <text evidence="1">The sequence shown here is derived from an EMBL/GenBank/DDBJ whole genome shotgun (WGS) entry which is preliminary data.</text>
</comment>
<accession>A0A158E7H7</accession>
<sequence length="74" mass="8035">MPALYVIAWFLLGGALAIMQARSQRRKRAAAAPEWAAHARGAVKVDDFSADFGILEALQKRSAALARQLPEMIA</sequence>
<name>A0A158E7H7_9BURK</name>
<dbReference type="EMBL" id="FCNX02000027">
    <property type="protein sequence ID" value="SAL02851.1"/>
    <property type="molecule type" value="Genomic_DNA"/>
</dbReference>
<dbReference type="Proteomes" id="UP000054903">
    <property type="component" value="Unassembled WGS sequence"/>
</dbReference>
<dbReference type="AlphaFoldDB" id="A0A158E7H7"/>
<proteinExistence type="predicted"/>
<evidence type="ECO:0000313" key="2">
    <source>
        <dbReference type="Proteomes" id="UP000054903"/>
    </source>
</evidence>
<organism evidence="1 2">
    <name type="scientific">Caballeronia fortuita</name>
    <dbReference type="NCBI Taxonomy" id="1777138"/>
    <lineage>
        <taxon>Bacteria</taxon>
        <taxon>Pseudomonadati</taxon>
        <taxon>Pseudomonadota</taxon>
        <taxon>Betaproteobacteria</taxon>
        <taxon>Burkholderiales</taxon>
        <taxon>Burkholderiaceae</taxon>
        <taxon>Caballeronia</taxon>
    </lineage>
</organism>
<dbReference type="RefSeq" id="WP_167354196.1">
    <property type="nucleotide sequence ID" value="NZ_FCNX02000027.1"/>
</dbReference>
<keyword evidence="2" id="KW-1185">Reference proteome</keyword>
<protein>
    <submittedName>
        <fullName evidence="1">Uncharacterized protein</fullName>
    </submittedName>
</protein>